<sequence length="68" mass="7496">MVLDCCCCFCCCALRNASLQPVSRATQGLHFSEGGGESKPLVRTLTSSPFTRIYTNTHSLHIRCTRES</sequence>
<evidence type="ECO:0000313" key="1">
    <source>
        <dbReference type="EMBL" id="MBW79957.1"/>
    </source>
</evidence>
<dbReference type="EMBL" id="GGFL01015779">
    <property type="protein sequence ID" value="MBW79957.1"/>
    <property type="molecule type" value="Transcribed_RNA"/>
</dbReference>
<reference evidence="1" key="1">
    <citation type="submission" date="2018-01" db="EMBL/GenBank/DDBJ databases">
        <title>An insight into the sialome of Amazonian anophelines.</title>
        <authorList>
            <person name="Ribeiro J.M."/>
            <person name="Scarpassa V."/>
            <person name="Calvo E."/>
        </authorList>
    </citation>
    <scope>NUCLEOTIDE SEQUENCE</scope>
</reference>
<accession>A0A2M4DQX8</accession>
<proteinExistence type="predicted"/>
<name>A0A2M4DQX8_ANODA</name>
<protein>
    <submittedName>
        <fullName evidence="1">Putative secreted protein</fullName>
    </submittedName>
</protein>
<organism evidence="1">
    <name type="scientific">Anopheles darlingi</name>
    <name type="common">Mosquito</name>
    <dbReference type="NCBI Taxonomy" id="43151"/>
    <lineage>
        <taxon>Eukaryota</taxon>
        <taxon>Metazoa</taxon>
        <taxon>Ecdysozoa</taxon>
        <taxon>Arthropoda</taxon>
        <taxon>Hexapoda</taxon>
        <taxon>Insecta</taxon>
        <taxon>Pterygota</taxon>
        <taxon>Neoptera</taxon>
        <taxon>Endopterygota</taxon>
        <taxon>Diptera</taxon>
        <taxon>Nematocera</taxon>
        <taxon>Culicoidea</taxon>
        <taxon>Culicidae</taxon>
        <taxon>Anophelinae</taxon>
        <taxon>Anopheles</taxon>
    </lineage>
</organism>
<dbReference type="AlphaFoldDB" id="A0A2M4DQX8"/>